<sequence>MVAVSPPSPSPLWVPATTRRPSLRALPPCGGLPPYDLQLWGPHHWHPSLRALPPCGDLPPYDRQLWGPHHWPRLHRAVWGFCDHVGGKGDPIFHVPSLLGSSIQTFELNGFLFKSWGPVSLSNGPVSAGKLMPTLLHCAGLSASGVGSLTLPSSLTDIFTDTAGNYALSEATNGPVATDEASVTFPFIFTDVKGVVAEVAEGDGKEGGSQGLVPGGHGPF</sequence>
<comment type="caution">
    <text evidence="1">The sequence shown here is derived from an EMBL/GenBank/DDBJ whole genome shotgun (WGS) entry which is preliminary data.</text>
</comment>
<keyword evidence="2" id="KW-1185">Reference proteome</keyword>
<evidence type="ECO:0000313" key="1">
    <source>
        <dbReference type="EMBL" id="KAK2108022.1"/>
    </source>
</evidence>
<name>A0ABQ9VI32_SAGOE</name>
<proteinExistence type="predicted"/>
<evidence type="ECO:0000313" key="2">
    <source>
        <dbReference type="Proteomes" id="UP001266305"/>
    </source>
</evidence>
<reference evidence="1 2" key="1">
    <citation type="submission" date="2023-05" db="EMBL/GenBank/DDBJ databases">
        <title>B98-5 Cell Line De Novo Hybrid Assembly: An Optical Mapping Approach.</title>
        <authorList>
            <person name="Kananen K."/>
            <person name="Auerbach J.A."/>
            <person name="Kautto E."/>
            <person name="Blachly J.S."/>
        </authorList>
    </citation>
    <scope>NUCLEOTIDE SEQUENCE [LARGE SCALE GENOMIC DNA]</scope>
    <source>
        <strain evidence="1">B95-8</strain>
        <tissue evidence="1">Cell line</tissue>
    </source>
</reference>
<accession>A0ABQ9VI32</accession>
<dbReference type="EMBL" id="JASSZA010000006">
    <property type="protein sequence ID" value="KAK2108022.1"/>
    <property type="molecule type" value="Genomic_DNA"/>
</dbReference>
<organism evidence="1 2">
    <name type="scientific">Saguinus oedipus</name>
    <name type="common">Cotton-top tamarin</name>
    <name type="synonym">Oedipomidas oedipus</name>
    <dbReference type="NCBI Taxonomy" id="9490"/>
    <lineage>
        <taxon>Eukaryota</taxon>
        <taxon>Metazoa</taxon>
        <taxon>Chordata</taxon>
        <taxon>Craniata</taxon>
        <taxon>Vertebrata</taxon>
        <taxon>Euteleostomi</taxon>
        <taxon>Mammalia</taxon>
        <taxon>Eutheria</taxon>
        <taxon>Euarchontoglires</taxon>
        <taxon>Primates</taxon>
        <taxon>Haplorrhini</taxon>
        <taxon>Platyrrhini</taxon>
        <taxon>Cebidae</taxon>
        <taxon>Callitrichinae</taxon>
        <taxon>Saguinus</taxon>
    </lineage>
</organism>
<keyword evidence="1" id="KW-0675">Receptor</keyword>
<dbReference type="Proteomes" id="UP001266305">
    <property type="component" value="Unassembled WGS sequence"/>
</dbReference>
<protein>
    <submittedName>
        <fullName evidence="1">Receptor-transporting protein 5</fullName>
    </submittedName>
</protein>
<gene>
    <name evidence="1" type="primary">RTP5</name>
    <name evidence="1" type="ORF">P7K49_013187</name>
</gene>